<accession>A0A7C8HF66</accession>
<sequence length="261" mass="30693">MRWLDQLERKLGRFAIPNLMTYIIGLNAVVFVMTYLSQESLYMLMLDPGRVLNGEVWRLITFIFIPPTTSPLWAAFVLYFYYMIGTALEHEWGSFRFNLFYVLGMIGTILSAFVSNSIVSSTYINLSLFLAFARLYPDYQILIFFILPIKIKYLAWLDWIIFAFTILVYPLPYKLAAIVSLINYFVFFGKDIVTNAKTSRVVHQNRQQFKAQLPRDFTIHKCTICGITEKDDPDMEFRYCSTCEGDYEYCMNHLKNHEHIR</sequence>
<dbReference type="InterPro" id="IPR035952">
    <property type="entry name" value="Rhomboid-like_sf"/>
</dbReference>
<evidence type="ECO:0000256" key="1">
    <source>
        <dbReference type="ARBA" id="ARBA00004141"/>
    </source>
</evidence>
<comment type="subcellular location">
    <subcellularLocation>
        <location evidence="1">Membrane</location>
        <topology evidence="1">Multi-pass membrane protein</topology>
    </subcellularLocation>
</comment>
<organism evidence="6 7">
    <name type="scientific">Defluviitalea raffinosedens</name>
    <dbReference type="NCBI Taxonomy" id="1450156"/>
    <lineage>
        <taxon>Bacteria</taxon>
        <taxon>Bacillati</taxon>
        <taxon>Bacillota</taxon>
        <taxon>Clostridia</taxon>
        <taxon>Lachnospirales</taxon>
        <taxon>Defluviitaleaceae</taxon>
        <taxon>Defluviitalea</taxon>
    </lineage>
</organism>
<dbReference type="AlphaFoldDB" id="A0A7C8HF66"/>
<dbReference type="OrthoDB" id="9778756at2"/>
<dbReference type="EMBL" id="WSLF01000003">
    <property type="protein sequence ID" value="KAE9635499.1"/>
    <property type="molecule type" value="Genomic_DNA"/>
</dbReference>
<dbReference type="Proteomes" id="UP000483018">
    <property type="component" value="Unassembled WGS sequence"/>
</dbReference>
<dbReference type="SUPFAM" id="SSF144091">
    <property type="entry name" value="Rhomboid-like"/>
    <property type="match status" value="1"/>
</dbReference>
<evidence type="ECO:0000313" key="6">
    <source>
        <dbReference type="EMBL" id="KAE9635499.1"/>
    </source>
</evidence>
<proteinExistence type="predicted"/>
<dbReference type="RefSeq" id="WP_158739747.1">
    <property type="nucleotide sequence ID" value="NZ_JAFBEP010000001.1"/>
</dbReference>
<evidence type="ECO:0000256" key="5">
    <source>
        <dbReference type="SAM" id="Phobius"/>
    </source>
</evidence>
<feature type="transmembrane region" description="Helical" evidence="5">
    <location>
        <begin position="12"/>
        <end position="36"/>
    </location>
</feature>
<dbReference type="Gene3D" id="1.20.1540.10">
    <property type="entry name" value="Rhomboid-like"/>
    <property type="match status" value="1"/>
</dbReference>
<evidence type="ECO:0008006" key="8">
    <source>
        <dbReference type="Google" id="ProtNLM"/>
    </source>
</evidence>
<name>A0A7C8HF66_9FIRM</name>
<keyword evidence="2 5" id="KW-0812">Transmembrane</keyword>
<evidence type="ECO:0000313" key="7">
    <source>
        <dbReference type="Proteomes" id="UP000483018"/>
    </source>
</evidence>
<keyword evidence="4 5" id="KW-0472">Membrane</keyword>
<evidence type="ECO:0000256" key="4">
    <source>
        <dbReference type="ARBA" id="ARBA00023136"/>
    </source>
</evidence>
<gene>
    <name evidence="6" type="ORF">GND95_04965</name>
</gene>
<comment type="caution">
    <text evidence="6">The sequence shown here is derived from an EMBL/GenBank/DDBJ whole genome shotgun (WGS) entry which is preliminary data.</text>
</comment>
<evidence type="ECO:0000256" key="2">
    <source>
        <dbReference type="ARBA" id="ARBA00022692"/>
    </source>
</evidence>
<protein>
    <recommendedName>
        <fullName evidence="8">Rhomboid family intramembrane serine protease</fullName>
    </recommendedName>
</protein>
<evidence type="ECO:0000256" key="3">
    <source>
        <dbReference type="ARBA" id="ARBA00022989"/>
    </source>
</evidence>
<dbReference type="GO" id="GO:0016020">
    <property type="term" value="C:membrane"/>
    <property type="evidence" value="ECO:0007669"/>
    <property type="project" value="UniProtKB-SubCell"/>
</dbReference>
<keyword evidence="7" id="KW-1185">Reference proteome</keyword>
<keyword evidence="3 5" id="KW-1133">Transmembrane helix</keyword>
<feature type="transmembrane region" description="Helical" evidence="5">
    <location>
        <begin position="94"/>
        <end position="114"/>
    </location>
</feature>
<reference evidence="6 7" key="1">
    <citation type="submission" date="2019-12" db="EMBL/GenBank/DDBJ databases">
        <title>Defluviitalea raffinosedens, isolated from a biogas fermenter, genome sequencing and characterization.</title>
        <authorList>
            <person name="Rettenmaier R."/>
            <person name="Schneider M."/>
            <person name="Neuhaus K."/>
            <person name="Liebl W."/>
            <person name="Zverlov V."/>
        </authorList>
    </citation>
    <scope>NUCLEOTIDE SEQUENCE [LARGE SCALE GENOMIC DNA]</scope>
    <source>
        <strain evidence="6 7">249c-K6</strain>
    </source>
</reference>
<feature type="transmembrane region" description="Helical" evidence="5">
    <location>
        <begin position="175"/>
        <end position="193"/>
    </location>
</feature>
<feature type="transmembrane region" description="Helical" evidence="5">
    <location>
        <begin position="56"/>
        <end position="82"/>
    </location>
</feature>